<reference evidence="4 5" key="1">
    <citation type="submission" date="2019-08" db="EMBL/GenBank/DDBJ databases">
        <authorList>
            <person name="Seo M.-J."/>
        </authorList>
    </citation>
    <scope>NUCLEOTIDE SEQUENCE [LARGE SCALE GENOMIC DNA]</scope>
    <source>
        <strain evidence="4 5">KIGAM108</strain>
    </source>
</reference>
<dbReference type="SUPFAM" id="SSF109854">
    <property type="entry name" value="DinB/YfiT-like putative metalloenzymes"/>
    <property type="match status" value="1"/>
</dbReference>
<feature type="binding site" evidence="3">
    <location>
        <position position="64"/>
    </location>
    <ligand>
        <name>a divalent metal cation</name>
        <dbReference type="ChEBI" id="CHEBI:60240"/>
    </ligand>
</feature>
<dbReference type="Proteomes" id="UP000322791">
    <property type="component" value="Unassembled WGS sequence"/>
</dbReference>
<dbReference type="Pfam" id="PF05163">
    <property type="entry name" value="DinB"/>
    <property type="match status" value="1"/>
</dbReference>
<feature type="binding site" evidence="3">
    <location>
        <position position="157"/>
    </location>
    <ligand>
        <name>a divalent metal cation</name>
        <dbReference type="ChEBI" id="CHEBI:60240"/>
    </ligand>
</feature>
<sequence>MLVLFYTPNSFPPTMHTSSFQQNILAELHHELAGTRTILERVPFEQAEYRPHPKSMSLWQLATHVVNLLAFKSLFVTHDSRDFLDPNAPKPGPTPTSKEELLARFDQYSALLREQLQATTDENLTHNFRLHRGEQTIFEQSKVAAIRLMGLNHSIHHRGQLTVYLRLLDIPVPGLYGPSADEK</sequence>
<feature type="binding site" evidence="3">
    <location>
        <position position="153"/>
    </location>
    <ligand>
        <name>a divalent metal cation</name>
        <dbReference type="ChEBI" id="CHEBI:60240"/>
    </ligand>
</feature>
<proteinExistence type="inferred from homology"/>
<dbReference type="Gene3D" id="1.20.120.450">
    <property type="entry name" value="dinb family like domain"/>
    <property type="match status" value="1"/>
</dbReference>
<dbReference type="InterPro" id="IPR007837">
    <property type="entry name" value="DinB"/>
</dbReference>
<organism evidence="4 5">
    <name type="scientific">Hymenobacter lutimineralis</name>
    <dbReference type="NCBI Taxonomy" id="2606448"/>
    <lineage>
        <taxon>Bacteria</taxon>
        <taxon>Pseudomonadati</taxon>
        <taxon>Bacteroidota</taxon>
        <taxon>Cytophagia</taxon>
        <taxon>Cytophagales</taxon>
        <taxon>Hymenobacteraceae</taxon>
        <taxon>Hymenobacter</taxon>
    </lineage>
</organism>
<evidence type="ECO:0000256" key="1">
    <source>
        <dbReference type="ARBA" id="ARBA00008635"/>
    </source>
</evidence>
<keyword evidence="5" id="KW-1185">Reference proteome</keyword>
<dbReference type="GO" id="GO:0046872">
    <property type="term" value="F:metal ion binding"/>
    <property type="evidence" value="ECO:0007669"/>
    <property type="project" value="UniProtKB-KW"/>
</dbReference>
<evidence type="ECO:0000256" key="3">
    <source>
        <dbReference type="PIRSR" id="PIRSR607837-1"/>
    </source>
</evidence>
<accession>A0A5D6V6X1</accession>
<name>A0A5D6V6X1_9BACT</name>
<dbReference type="InterPro" id="IPR034660">
    <property type="entry name" value="DinB/YfiT-like"/>
</dbReference>
<keyword evidence="2 3" id="KW-0479">Metal-binding</keyword>
<evidence type="ECO:0000256" key="2">
    <source>
        <dbReference type="ARBA" id="ARBA00022723"/>
    </source>
</evidence>
<dbReference type="AlphaFoldDB" id="A0A5D6V6X1"/>
<comment type="similarity">
    <text evidence="1">Belongs to the DinB family.</text>
</comment>
<gene>
    <name evidence="4" type="ORF">FY528_07590</name>
</gene>
<evidence type="ECO:0000313" key="4">
    <source>
        <dbReference type="EMBL" id="TYZ10912.1"/>
    </source>
</evidence>
<evidence type="ECO:0000313" key="5">
    <source>
        <dbReference type="Proteomes" id="UP000322791"/>
    </source>
</evidence>
<dbReference type="EMBL" id="VTHL01000006">
    <property type="protein sequence ID" value="TYZ10912.1"/>
    <property type="molecule type" value="Genomic_DNA"/>
</dbReference>
<protein>
    <submittedName>
        <fullName evidence="4">DinB family protein</fullName>
    </submittedName>
</protein>
<comment type="caution">
    <text evidence="4">The sequence shown here is derived from an EMBL/GenBank/DDBJ whole genome shotgun (WGS) entry which is preliminary data.</text>
</comment>